<dbReference type="InterPro" id="IPR019332">
    <property type="entry name" value="OSCP1"/>
</dbReference>
<dbReference type="AlphaFoldDB" id="A0A8J4FQ82"/>
<sequence length="289" mass="31997">MSKLSKPLLVLNLTCESMFIIRSRLAAQNVSTEKGRGIITAIVDYICSQNSLNEMFNPQEPLSRSALHKLMEQAVNRGSMQITGASMDKLFELTVTMFKYQVVRSWKLEQLVEITTRHLSGVVNILNVYQCSTSTIGMVNNAQSRVKATFDQAVGVGELHRIRQTLLQVFQGHRIKASNLLQTNAQNSDGSFVLASPRGDRVGSIHLYDDIGNLVDKDRQPIDQYWPQETLVLNQEVPLGSNLFSKDTDGSRAQVPSATVHVDVHIVLPAVVPIIDVLHASPNAASEFD</sequence>
<dbReference type="PANTHER" id="PTHR21439:SF0">
    <property type="entry name" value="PROTEIN OSCP1"/>
    <property type="match status" value="1"/>
</dbReference>
<keyword evidence="3" id="KW-1185">Reference proteome</keyword>
<name>A0A8J4FQ82_9CHLO</name>
<dbReference type="Proteomes" id="UP000747110">
    <property type="component" value="Unassembled WGS sequence"/>
</dbReference>
<evidence type="ECO:0000313" key="3">
    <source>
        <dbReference type="Proteomes" id="UP000747110"/>
    </source>
</evidence>
<dbReference type="EMBL" id="BNCQ01000027">
    <property type="protein sequence ID" value="GIM08550.1"/>
    <property type="molecule type" value="Genomic_DNA"/>
</dbReference>
<dbReference type="GO" id="GO:0005886">
    <property type="term" value="C:plasma membrane"/>
    <property type="evidence" value="ECO:0007669"/>
    <property type="project" value="TreeGrafter"/>
</dbReference>
<proteinExistence type="predicted"/>
<evidence type="ECO:0000313" key="2">
    <source>
        <dbReference type="EMBL" id="GIM08550.1"/>
    </source>
</evidence>
<dbReference type="Proteomes" id="UP000722791">
    <property type="component" value="Unassembled WGS sequence"/>
</dbReference>
<protein>
    <submittedName>
        <fullName evidence="1">Uncharacterized protein</fullName>
    </submittedName>
</protein>
<organism evidence="1 3">
    <name type="scientific">Volvox reticuliferus</name>
    <dbReference type="NCBI Taxonomy" id="1737510"/>
    <lineage>
        <taxon>Eukaryota</taxon>
        <taxon>Viridiplantae</taxon>
        <taxon>Chlorophyta</taxon>
        <taxon>core chlorophytes</taxon>
        <taxon>Chlorophyceae</taxon>
        <taxon>CS clade</taxon>
        <taxon>Chlamydomonadales</taxon>
        <taxon>Volvocaceae</taxon>
        <taxon>Volvox</taxon>
    </lineage>
</organism>
<gene>
    <name evidence="1" type="ORF">Vretifemale_9184</name>
    <name evidence="2" type="ORF">Vretimale_12567</name>
</gene>
<reference evidence="1" key="1">
    <citation type="journal article" date="2021" name="Proc. Natl. Acad. Sci. U.S.A.">
        <title>Three genomes in the algal genus Volvox reveal the fate of a haploid sex-determining region after a transition to homothallism.</title>
        <authorList>
            <person name="Yamamoto K."/>
            <person name="Hamaji T."/>
            <person name="Kawai-Toyooka H."/>
            <person name="Matsuzaki R."/>
            <person name="Takahashi F."/>
            <person name="Nishimura Y."/>
            <person name="Kawachi M."/>
            <person name="Noguchi H."/>
            <person name="Minakuchi Y."/>
            <person name="Umen J.G."/>
            <person name="Toyoda A."/>
            <person name="Nozaki H."/>
        </authorList>
    </citation>
    <scope>NUCLEOTIDE SEQUENCE</scope>
    <source>
        <strain evidence="2">NIES-3785</strain>
        <strain evidence="1">NIES-3786</strain>
    </source>
</reference>
<evidence type="ECO:0000313" key="1">
    <source>
        <dbReference type="EMBL" id="GIL79942.1"/>
    </source>
</evidence>
<dbReference type="Pfam" id="PF10188">
    <property type="entry name" value="Oscp1"/>
    <property type="match status" value="1"/>
</dbReference>
<dbReference type="OrthoDB" id="2157380at2759"/>
<accession>A0A8J4FQ82</accession>
<comment type="caution">
    <text evidence="1">The sequence shown here is derived from an EMBL/GenBank/DDBJ whole genome shotgun (WGS) entry which is preliminary data.</text>
</comment>
<dbReference type="PANTHER" id="PTHR21439">
    <property type="entry name" value="OXIDORED-NITRO DOMAIN-CONTAINING PROTEIN"/>
    <property type="match status" value="1"/>
</dbReference>
<dbReference type="GO" id="GO:0005737">
    <property type="term" value="C:cytoplasm"/>
    <property type="evidence" value="ECO:0007669"/>
    <property type="project" value="TreeGrafter"/>
</dbReference>
<dbReference type="EMBL" id="BNCP01000016">
    <property type="protein sequence ID" value="GIL79942.1"/>
    <property type="molecule type" value="Genomic_DNA"/>
</dbReference>